<accession>A0A7S1ES74</accession>
<dbReference type="AlphaFoldDB" id="A0A7S1ES74"/>
<sequence length="335" mass="37873">MKELEDLWNEFEDELKANTLLMCSSESLSCIILVVSLLSLGIRKGSIVDDALLVKVTQKVLLEWIDEISPLQWFEILFALGCAVGEEKRVGNGKYSELNRIGEEIAQKSERMWPLMGTELLCRSILARMKFEDELECETICLWSDCFVKAAAFERNVSLMENEPVQMIQRPADVLSLSAVLYHISKSLRRNQSKNPVKQHRSPDVSVSFLTCWLDLLVQRLSAIESCGEIDDESILNSMQSSLHSSNARKVDAMRSILVHSAVGVAHASQVTEYNLSQRPVLEEFIRAWTQVAESYRSVLSPTDCKILCGALSQIKVFEQDSRPPRWMQTLAENA</sequence>
<protein>
    <submittedName>
        <fullName evidence="1">Uncharacterized protein</fullName>
    </submittedName>
</protein>
<gene>
    <name evidence="1" type="ORF">TOLI1172_LOCUS4725</name>
</gene>
<evidence type="ECO:0000313" key="1">
    <source>
        <dbReference type="EMBL" id="CAD8820333.1"/>
    </source>
</evidence>
<name>A0A7S1ES74_9RHOD</name>
<organism evidence="1">
    <name type="scientific">Timspurckia oligopyrenoides</name>
    <dbReference type="NCBI Taxonomy" id="708627"/>
    <lineage>
        <taxon>Eukaryota</taxon>
        <taxon>Rhodophyta</taxon>
        <taxon>Bangiophyceae</taxon>
        <taxon>Porphyridiales</taxon>
        <taxon>Porphyridiaceae</taxon>
        <taxon>Timspurckia</taxon>
    </lineage>
</organism>
<reference evidence="1" key="1">
    <citation type="submission" date="2021-01" db="EMBL/GenBank/DDBJ databases">
        <authorList>
            <person name="Corre E."/>
            <person name="Pelletier E."/>
            <person name="Niang G."/>
            <person name="Scheremetjew M."/>
            <person name="Finn R."/>
            <person name="Kale V."/>
            <person name="Holt S."/>
            <person name="Cochrane G."/>
            <person name="Meng A."/>
            <person name="Brown T."/>
            <person name="Cohen L."/>
        </authorList>
    </citation>
    <scope>NUCLEOTIDE SEQUENCE</scope>
    <source>
        <strain evidence="1">CCMP3278</strain>
    </source>
</reference>
<proteinExistence type="predicted"/>
<dbReference type="EMBL" id="HBFP01006618">
    <property type="protein sequence ID" value="CAD8820333.1"/>
    <property type="molecule type" value="Transcribed_RNA"/>
</dbReference>